<dbReference type="PANTHER" id="PTHR43106">
    <property type="entry name" value="DEHYDROGENASE-RELATED"/>
    <property type="match status" value="1"/>
</dbReference>
<dbReference type="RefSeq" id="WP_119974080.1">
    <property type="nucleotide sequence ID" value="NZ_CP032416.1"/>
</dbReference>
<keyword evidence="3" id="KW-1185">Reference proteome</keyword>
<proteinExistence type="predicted"/>
<dbReference type="Proteomes" id="UP000266301">
    <property type="component" value="Chromosome"/>
</dbReference>
<feature type="domain" description="FAD-dependent protein C-terminal" evidence="1">
    <location>
        <begin position="234"/>
        <end position="417"/>
    </location>
</feature>
<reference evidence="2 3" key="1">
    <citation type="journal article" date="2019" name="Int. J. Syst. Evol. Microbiol.">
        <title>Clostridium fermenticellae sp. nov., isolated from the mud in a fermentation cellar for the production of the Chinese liquor, baijiu.</title>
        <authorList>
            <person name="Xu P.X."/>
            <person name="Chai L.J."/>
            <person name="Qiu T."/>
            <person name="Zhang X.J."/>
            <person name="Lu Z.M."/>
            <person name="Xiao C."/>
            <person name="Wang S.T."/>
            <person name="Shen C.H."/>
            <person name="Shi J.S."/>
            <person name="Xu Z.H."/>
        </authorList>
    </citation>
    <scope>NUCLEOTIDE SEQUENCE [LARGE SCALE GENOMIC DNA]</scope>
    <source>
        <strain evidence="2 3">JN500901</strain>
    </source>
</reference>
<dbReference type="AlphaFoldDB" id="A0A386H6X6"/>
<dbReference type="InterPro" id="IPR036188">
    <property type="entry name" value="FAD/NAD-bd_sf"/>
</dbReference>
<evidence type="ECO:0000313" key="2">
    <source>
        <dbReference type="EMBL" id="AYD41338.1"/>
    </source>
</evidence>
<gene>
    <name evidence="2" type="ORF">D4Z93_12855</name>
</gene>
<dbReference type="Pfam" id="PF21688">
    <property type="entry name" value="FAD-depend_C"/>
    <property type="match status" value="1"/>
</dbReference>
<dbReference type="PIRSF" id="PIRSF038984">
    <property type="entry name" value="FAD_binding_protein"/>
    <property type="match status" value="1"/>
</dbReference>
<dbReference type="PRINTS" id="PR00368">
    <property type="entry name" value="FADPNR"/>
</dbReference>
<dbReference type="Gene3D" id="3.50.50.60">
    <property type="entry name" value="FAD/NAD(P)-binding domain"/>
    <property type="match status" value="2"/>
</dbReference>
<accession>A0A386H6X6</accession>
<dbReference type="SUPFAM" id="SSF51905">
    <property type="entry name" value="FAD/NAD(P)-binding domain"/>
    <property type="match status" value="1"/>
</dbReference>
<protein>
    <submittedName>
        <fullName evidence="2">FAD-dependent oxidoreductase</fullName>
    </submittedName>
</protein>
<organism evidence="2 3">
    <name type="scientific">Clostridium fermenticellae</name>
    <dbReference type="NCBI Taxonomy" id="2068654"/>
    <lineage>
        <taxon>Bacteria</taxon>
        <taxon>Bacillati</taxon>
        <taxon>Bacillota</taxon>
        <taxon>Clostridia</taxon>
        <taxon>Eubacteriales</taxon>
        <taxon>Clostridiaceae</taxon>
        <taxon>Clostridium</taxon>
    </lineage>
</organism>
<dbReference type="InterPro" id="IPR028348">
    <property type="entry name" value="FAD-binding_protein"/>
</dbReference>
<dbReference type="PANTHER" id="PTHR43106:SF1">
    <property type="entry name" value="DEHYDROGENASE-RELATED"/>
    <property type="match status" value="1"/>
</dbReference>
<dbReference type="KEGG" id="cfer:D4Z93_12855"/>
<dbReference type="InterPro" id="IPR049516">
    <property type="entry name" value="FAD-depend_C"/>
</dbReference>
<name>A0A386H6X6_9CLOT</name>
<evidence type="ECO:0000313" key="3">
    <source>
        <dbReference type="Proteomes" id="UP000266301"/>
    </source>
</evidence>
<evidence type="ECO:0000259" key="1">
    <source>
        <dbReference type="Pfam" id="PF21688"/>
    </source>
</evidence>
<sequence length="467" mass="51605">MKKSYDIIIVGAGPAGIFTALETAKLNPDFSILIIDKGRNIEDRKCPARATGRCVNCKPCGITFGWSGAGAFSDGKLSLSPEVGGRILEYMSEDKAKSLIKYCDDIYLKFGANKTVYGLNNENIDNIKYEASKHNIRLIECPVRHLGTELAYNVLRKMYYHLINETNTDFIELTEVEDIIISNGKVSGVVLINSDGKVTVNCRYLVAAPGRGGAEWLANEAKKLNVKTTNNAVDIGVRVEVPNSIMDHLTKYLYEAKLIYYSDTFDNKVRTFCMNPGGVVSEEHYDGSIAVVNGHSYSEKELRTENTNFAMLVSTTFTEPFNKPITYGKYIAELGNMLTGGGIMVQRLGDLLNGRRTDYSRLKKSTTIPTLKSAVPGDLSFVLPQRHLTSIVEALKAFDKVAPGLYSKNTLLYGVEVKFYSSKFETNKNFRTSIENLYTIGDGAGITRGLMQASVTGVVVARDIMNR</sequence>
<dbReference type="OrthoDB" id="9762921at2"/>
<dbReference type="EMBL" id="CP032416">
    <property type="protein sequence ID" value="AYD41338.1"/>
    <property type="molecule type" value="Genomic_DNA"/>
</dbReference>